<evidence type="ECO:0000313" key="3">
    <source>
        <dbReference type="Proteomes" id="UP000191672"/>
    </source>
</evidence>
<reference evidence="3" key="1">
    <citation type="journal article" date="2017" name="Nat. Microbiol.">
        <title>Global analysis of biosynthetic gene clusters reveals vast potential of secondary metabolite production in Penicillium species.</title>
        <authorList>
            <person name="Nielsen J.C."/>
            <person name="Grijseels S."/>
            <person name="Prigent S."/>
            <person name="Ji B."/>
            <person name="Dainat J."/>
            <person name="Nielsen K.F."/>
            <person name="Frisvad J.C."/>
            <person name="Workman M."/>
            <person name="Nielsen J."/>
        </authorList>
    </citation>
    <scope>NUCLEOTIDE SEQUENCE [LARGE SCALE GENOMIC DNA]</scope>
    <source>
        <strain evidence="3">IBT 31811</strain>
    </source>
</reference>
<dbReference type="EMBL" id="MDYN01000012">
    <property type="protein sequence ID" value="OQD84527.1"/>
    <property type="molecule type" value="Genomic_DNA"/>
</dbReference>
<keyword evidence="1" id="KW-0812">Transmembrane</keyword>
<accession>A0A1V6Q675</accession>
<protein>
    <submittedName>
        <fullName evidence="2">Uncharacterized protein</fullName>
    </submittedName>
</protein>
<feature type="transmembrane region" description="Helical" evidence="1">
    <location>
        <begin position="76"/>
        <end position="94"/>
    </location>
</feature>
<proteinExistence type="predicted"/>
<dbReference type="AlphaFoldDB" id="A0A1V6Q675"/>
<keyword evidence="1" id="KW-0472">Membrane</keyword>
<dbReference type="Proteomes" id="UP000191672">
    <property type="component" value="Unassembled WGS sequence"/>
</dbReference>
<sequence length="135" mass="15558">MNNYFYFHSIVLSSPTSTYLRIIVHSLLYKLLFTHSIFSLRKDGHQAWLCPLATYVSTFVLLLAAVSSAFTLVHGLSYVLHHFVQAFFIGFLLLSSMQEDQALQIGLVDFQWDKTLDCPTEYTEKVTTPPYRFSH</sequence>
<comment type="caution">
    <text evidence="2">The sequence shown here is derived from an EMBL/GenBank/DDBJ whole genome shotgun (WGS) entry which is preliminary data.</text>
</comment>
<organism evidence="2 3">
    <name type="scientific">Penicillium antarcticum</name>
    <dbReference type="NCBI Taxonomy" id="416450"/>
    <lineage>
        <taxon>Eukaryota</taxon>
        <taxon>Fungi</taxon>
        <taxon>Dikarya</taxon>
        <taxon>Ascomycota</taxon>
        <taxon>Pezizomycotina</taxon>
        <taxon>Eurotiomycetes</taxon>
        <taxon>Eurotiomycetidae</taxon>
        <taxon>Eurotiales</taxon>
        <taxon>Aspergillaceae</taxon>
        <taxon>Penicillium</taxon>
    </lineage>
</organism>
<keyword evidence="1" id="KW-1133">Transmembrane helix</keyword>
<keyword evidence="3" id="KW-1185">Reference proteome</keyword>
<feature type="transmembrane region" description="Helical" evidence="1">
    <location>
        <begin position="52"/>
        <end position="70"/>
    </location>
</feature>
<evidence type="ECO:0000313" key="2">
    <source>
        <dbReference type="EMBL" id="OQD84527.1"/>
    </source>
</evidence>
<gene>
    <name evidence="2" type="ORF">PENANT_c012G00880</name>
</gene>
<evidence type="ECO:0000256" key="1">
    <source>
        <dbReference type="SAM" id="Phobius"/>
    </source>
</evidence>
<name>A0A1V6Q675_9EURO</name>